<dbReference type="InterPro" id="IPR003953">
    <property type="entry name" value="FAD-dep_OxRdtase_2_FAD-bd"/>
</dbReference>
<dbReference type="InterPro" id="IPR027477">
    <property type="entry name" value="Succ_DH/fumarate_Rdtase_cat_sf"/>
</dbReference>
<proteinExistence type="inferred from homology"/>
<dbReference type="Gene3D" id="3.90.700.10">
    <property type="entry name" value="Succinate dehydrogenase/fumarate reductase flavoprotein, catalytic domain"/>
    <property type="match status" value="1"/>
</dbReference>
<comment type="cofactor">
    <cofactor evidence="1 13">
        <name>FAD</name>
        <dbReference type="ChEBI" id="CHEBI:57692"/>
    </cofactor>
</comment>
<dbReference type="PANTHER" id="PTHR42716">
    <property type="entry name" value="L-ASPARTATE OXIDASE"/>
    <property type="match status" value="1"/>
</dbReference>
<comment type="function">
    <text evidence="13">Catalyzes the oxidation of L-aspartate to iminoaspartate.</text>
</comment>
<evidence type="ECO:0000313" key="17">
    <source>
        <dbReference type="Proteomes" id="UP000180057"/>
    </source>
</evidence>
<evidence type="ECO:0000259" key="14">
    <source>
        <dbReference type="Pfam" id="PF00890"/>
    </source>
</evidence>
<evidence type="ECO:0000256" key="5">
    <source>
        <dbReference type="ARBA" id="ARBA00021901"/>
    </source>
</evidence>
<dbReference type="SUPFAM" id="SSF56425">
    <property type="entry name" value="Succinate dehydrogenase/fumarate reductase flavoprotein, catalytic domain"/>
    <property type="match status" value="1"/>
</dbReference>
<comment type="subcellular location">
    <subcellularLocation>
        <location evidence="13">Cytoplasm</location>
    </subcellularLocation>
</comment>
<dbReference type="InterPro" id="IPR015939">
    <property type="entry name" value="Fum_Rdtase/Succ_DH_flav-like_C"/>
</dbReference>
<keyword evidence="9 13" id="KW-0560">Oxidoreductase</keyword>
<dbReference type="GO" id="GO:0008734">
    <property type="term" value="F:L-aspartate oxidase activity"/>
    <property type="evidence" value="ECO:0007669"/>
    <property type="project" value="UniProtKB-UniRule"/>
</dbReference>
<dbReference type="Proteomes" id="UP000180057">
    <property type="component" value="Unassembled WGS sequence"/>
</dbReference>
<feature type="active site" description="Proton acceptor" evidence="12">
    <location>
        <position position="274"/>
    </location>
</feature>
<evidence type="ECO:0000256" key="4">
    <source>
        <dbReference type="ARBA" id="ARBA00012173"/>
    </source>
</evidence>
<dbReference type="InterPro" id="IPR005288">
    <property type="entry name" value="NadB"/>
</dbReference>
<dbReference type="GO" id="GO:0005737">
    <property type="term" value="C:cytoplasm"/>
    <property type="evidence" value="ECO:0007669"/>
    <property type="project" value="UniProtKB-SubCell"/>
</dbReference>
<dbReference type="PANTHER" id="PTHR42716:SF2">
    <property type="entry name" value="L-ASPARTATE OXIDASE, CHLOROPLASTIC"/>
    <property type="match status" value="1"/>
</dbReference>
<dbReference type="UniPathway" id="UPA00253">
    <property type="reaction ID" value="UER00326"/>
</dbReference>
<sequence length="537" mass="59575">MNVMKTDVVIIGSGLAGLMTAYYLCEKYNVALVTKTKLAHSNSILAQGGIAAAVAKEDHWKNHFQDTVVAGGYHNEKKATELLVKKGTTLIKKLVEIGVSFDRDEKNEFSLGMEGAHRVRRVLHAGGDATGKVMVESVIANVLSKINVIEDSTAYDLHVENGGCRGVYIKDLNENLCFIEADHVILATGGIGQLYKVTSNCKEATGDGITMAYRAGAAIADMEFIQFHPTLMMVGGNCLGLISEAVRGEGAKLVTEDGNYLMQGKHQLEDLAPRDIVAREIFKIRQKSETVYLDIKNIRNFKERFPSITNMCKHTGVLEKGLISVEPGAHFIMGGIKVNENGETTVKNLYAVGECANTGVHGANRLASNSLLEAVVFAEQLAKTILLARKQRSYDVKLNVKVPSSVLLNLPTIEQIQNVMDRYVGIIRNEKDLKRAITWFNQFKNIYEEQNHLHLSIHEKTICNMLIVGNLIANASLKRNESRGGHYRIDFPKTNDQRWVGFKNVSVNGVLFREKFHEYDDLIEQSLPKVKKELSIS</sequence>
<dbReference type="Gene3D" id="1.20.58.100">
    <property type="entry name" value="Fumarate reductase/succinate dehydrogenase flavoprotein-like, C-terminal domain"/>
    <property type="match status" value="1"/>
</dbReference>
<dbReference type="InterPro" id="IPR036188">
    <property type="entry name" value="FAD/NAD-bd_sf"/>
</dbReference>
<comment type="pathway">
    <text evidence="2 13">Cofactor biosynthesis; NAD(+) biosynthesis; iminoaspartate from L-aspartate (oxidase route): step 1/1.</text>
</comment>
<evidence type="ECO:0000313" key="16">
    <source>
        <dbReference type="EMBL" id="OIJ21948.1"/>
    </source>
</evidence>
<dbReference type="STRING" id="472963.BKP45_04520"/>
<comment type="similarity">
    <text evidence="3 13">Belongs to the FAD-dependent oxidoreductase 2 family. NadB subfamily.</text>
</comment>
<dbReference type="NCBIfam" id="TIGR00551">
    <property type="entry name" value="nadB"/>
    <property type="match status" value="1"/>
</dbReference>
<evidence type="ECO:0000256" key="3">
    <source>
        <dbReference type="ARBA" id="ARBA00008562"/>
    </source>
</evidence>
<evidence type="ECO:0000259" key="15">
    <source>
        <dbReference type="Pfam" id="PF02910"/>
    </source>
</evidence>
<reference evidence="16 17" key="1">
    <citation type="submission" date="2016-10" db="EMBL/GenBank/DDBJ databases">
        <title>Draft genome sequences of four alkaliphilic bacteria belonging to the Anaerobacillus genus.</title>
        <authorList>
            <person name="Bassil N.M."/>
            <person name="Lloyd J.R."/>
        </authorList>
    </citation>
    <scope>NUCLEOTIDE SEQUENCE [LARGE SCALE GENOMIC DNA]</scope>
    <source>
        <strain evidence="16 17">DSM 22531</strain>
    </source>
</reference>
<dbReference type="SUPFAM" id="SSF51905">
    <property type="entry name" value="FAD/NAD(P)-binding domain"/>
    <property type="match status" value="1"/>
</dbReference>
<feature type="domain" description="FAD-dependent oxidoreductase 2 FAD-binding" evidence="14">
    <location>
        <begin position="7"/>
        <end position="371"/>
    </location>
</feature>
<evidence type="ECO:0000256" key="1">
    <source>
        <dbReference type="ARBA" id="ARBA00001974"/>
    </source>
</evidence>
<gene>
    <name evidence="16" type="ORF">BKP45_04520</name>
</gene>
<dbReference type="GO" id="GO:0033765">
    <property type="term" value="F:steroid dehydrogenase activity, acting on the CH-CH group of donors"/>
    <property type="evidence" value="ECO:0007669"/>
    <property type="project" value="UniProtKB-ARBA"/>
</dbReference>
<keyword evidence="17" id="KW-1185">Reference proteome</keyword>
<feature type="domain" description="Fumarate reductase/succinate dehydrogenase flavoprotein-like C-terminal" evidence="15">
    <location>
        <begin position="414"/>
        <end position="501"/>
    </location>
</feature>
<evidence type="ECO:0000256" key="10">
    <source>
        <dbReference type="ARBA" id="ARBA00048305"/>
    </source>
</evidence>
<dbReference type="OrthoDB" id="9806724at2"/>
<comment type="caution">
    <text evidence="16">The sequence shown here is derived from an EMBL/GenBank/DDBJ whole genome shotgun (WGS) entry which is preliminary data.</text>
</comment>
<dbReference type="InterPro" id="IPR037099">
    <property type="entry name" value="Fum_R/Succ_DH_flav-like_C_sf"/>
</dbReference>
<dbReference type="Pfam" id="PF00890">
    <property type="entry name" value="FAD_binding_2"/>
    <property type="match status" value="1"/>
</dbReference>
<keyword evidence="7 13" id="KW-0662">Pyridine nucleotide biosynthesis</keyword>
<dbReference type="GO" id="GO:0034628">
    <property type="term" value="P:'de novo' NAD+ biosynthetic process from L-aspartate"/>
    <property type="evidence" value="ECO:0007669"/>
    <property type="project" value="TreeGrafter"/>
</dbReference>
<dbReference type="EC" id="1.4.3.16" evidence="4 11"/>
<dbReference type="PIRSF" id="PIRSF000171">
    <property type="entry name" value="SDHA_APRA_LASPO"/>
    <property type="match status" value="1"/>
</dbReference>
<accession>A0A1S2MB19</accession>
<organism evidence="16 17">
    <name type="scientific">Anaerobacillus alkalidiazotrophicus</name>
    <dbReference type="NCBI Taxonomy" id="472963"/>
    <lineage>
        <taxon>Bacteria</taxon>
        <taxon>Bacillati</taxon>
        <taxon>Bacillota</taxon>
        <taxon>Bacilli</taxon>
        <taxon>Bacillales</taxon>
        <taxon>Bacillaceae</taxon>
        <taxon>Anaerobacillus</taxon>
    </lineage>
</organism>
<comment type="catalytic activity">
    <reaction evidence="10">
        <text>L-aspartate + O2 = iminosuccinate + H2O2</text>
        <dbReference type="Rhea" id="RHEA:25876"/>
        <dbReference type="ChEBI" id="CHEBI:15379"/>
        <dbReference type="ChEBI" id="CHEBI:16240"/>
        <dbReference type="ChEBI" id="CHEBI:29991"/>
        <dbReference type="ChEBI" id="CHEBI:77875"/>
        <dbReference type="EC" id="1.4.3.16"/>
    </reaction>
    <physiologicalReaction direction="left-to-right" evidence="10">
        <dbReference type="Rhea" id="RHEA:25877"/>
    </physiologicalReaction>
</comment>
<keyword evidence="6 13" id="KW-0285">Flavoprotein</keyword>
<dbReference type="AlphaFoldDB" id="A0A1S2MB19"/>
<name>A0A1S2MB19_9BACI</name>
<keyword evidence="8 13" id="KW-0274">FAD</keyword>
<dbReference type="Gene3D" id="3.50.50.60">
    <property type="entry name" value="FAD/NAD(P)-binding domain"/>
    <property type="match status" value="1"/>
</dbReference>
<dbReference type="PRINTS" id="PR00368">
    <property type="entry name" value="FADPNR"/>
</dbReference>
<dbReference type="Pfam" id="PF02910">
    <property type="entry name" value="Succ_DH_flav_C"/>
    <property type="match status" value="1"/>
</dbReference>
<dbReference type="SUPFAM" id="SSF46977">
    <property type="entry name" value="Succinate dehydrogenase/fumarate reductase flavoprotein C-terminal domain"/>
    <property type="match status" value="1"/>
</dbReference>
<evidence type="ECO:0000256" key="12">
    <source>
        <dbReference type="PIRSR" id="PIRSR000171-1"/>
    </source>
</evidence>
<evidence type="ECO:0000256" key="11">
    <source>
        <dbReference type="NCBIfam" id="TIGR00551"/>
    </source>
</evidence>
<evidence type="ECO:0000256" key="9">
    <source>
        <dbReference type="ARBA" id="ARBA00023002"/>
    </source>
</evidence>
<evidence type="ECO:0000256" key="2">
    <source>
        <dbReference type="ARBA" id="ARBA00004950"/>
    </source>
</evidence>
<dbReference type="RefSeq" id="WP_071388524.1">
    <property type="nucleotide sequence ID" value="NZ_MLQS01000001.1"/>
</dbReference>
<dbReference type="EMBL" id="MLQS01000001">
    <property type="protein sequence ID" value="OIJ21948.1"/>
    <property type="molecule type" value="Genomic_DNA"/>
</dbReference>
<evidence type="ECO:0000256" key="8">
    <source>
        <dbReference type="ARBA" id="ARBA00022827"/>
    </source>
</evidence>
<dbReference type="NCBIfam" id="NF005978">
    <property type="entry name" value="PRK08071.1"/>
    <property type="match status" value="1"/>
</dbReference>
<evidence type="ECO:0000256" key="13">
    <source>
        <dbReference type="RuleBase" id="RU362049"/>
    </source>
</evidence>
<evidence type="ECO:0000256" key="6">
    <source>
        <dbReference type="ARBA" id="ARBA00022630"/>
    </source>
</evidence>
<evidence type="ECO:0000256" key="7">
    <source>
        <dbReference type="ARBA" id="ARBA00022642"/>
    </source>
</evidence>
<protein>
    <recommendedName>
        <fullName evidence="5 11">L-aspartate oxidase</fullName>
        <ecNumber evidence="4 11">1.4.3.16</ecNumber>
    </recommendedName>
</protein>